<protein>
    <submittedName>
        <fullName evidence="2">GNAT family N-acetyltransferase</fullName>
    </submittedName>
</protein>
<dbReference type="GO" id="GO:0016747">
    <property type="term" value="F:acyltransferase activity, transferring groups other than amino-acyl groups"/>
    <property type="evidence" value="ECO:0007669"/>
    <property type="project" value="InterPro"/>
</dbReference>
<dbReference type="InterPro" id="IPR000182">
    <property type="entry name" value="GNAT_dom"/>
</dbReference>
<dbReference type="OrthoDB" id="9795199at2"/>
<reference evidence="2 3" key="1">
    <citation type="submission" date="2019-08" db="EMBL/GenBank/DDBJ databases">
        <authorList>
            <person name="Shi S."/>
        </authorList>
    </citation>
    <scope>NUCLEOTIDE SEQUENCE [LARGE SCALE GENOMIC DNA]</scope>
    <source>
        <strain evidence="2 3">GY10130</strain>
    </source>
</reference>
<dbReference type="Proteomes" id="UP000321926">
    <property type="component" value="Unassembled WGS sequence"/>
</dbReference>
<keyword evidence="3" id="KW-1185">Reference proteome</keyword>
<proteinExistence type="predicted"/>
<keyword evidence="2" id="KW-0808">Transferase</keyword>
<evidence type="ECO:0000313" key="3">
    <source>
        <dbReference type="Proteomes" id="UP000321926"/>
    </source>
</evidence>
<gene>
    <name evidence="2" type="ORF">FVR03_12125</name>
</gene>
<dbReference type="PROSITE" id="PS51186">
    <property type="entry name" value="GNAT"/>
    <property type="match status" value="1"/>
</dbReference>
<comment type="caution">
    <text evidence="2">The sequence shown here is derived from an EMBL/GenBank/DDBJ whole genome shotgun (WGS) entry which is preliminary data.</text>
</comment>
<name>A0A5C8K8S1_9BACT</name>
<dbReference type="PANTHER" id="PTHR43610">
    <property type="entry name" value="BLL6696 PROTEIN"/>
    <property type="match status" value="1"/>
</dbReference>
<evidence type="ECO:0000259" key="1">
    <source>
        <dbReference type="PROSITE" id="PS51186"/>
    </source>
</evidence>
<dbReference type="Gene3D" id="3.40.630.30">
    <property type="match status" value="1"/>
</dbReference>
<accession>A0A5C8K8S1</accession>
<feature type="domain" description="N-acetyltransferase" evidence="1">
    <location>
        <begin position="14"/>
        <end position="180"/>
    </location>
</feature>
<dbReference type="SUPFAM" id="SSF55729">
    <property type="entry name" value="Acyl-CoA N-acyltransferases (Nat)"/>
    <property type="match status" value="1"/>
</dbReference>
<dbReference type="EMBL" id="VRTY01000041">
    <property type="protein sequence ID" value="TXK45759.1"/>
    <property type="molecule type" value="Genomic_DNA"/>
</dbReference>
<dbReference type="InterPro" id="IPR016181">
    <property type="entry name" value="Acyl_CoA_acyltransferase"/>
</dbReference>
<dbReference type="RefSeq" id="WP_147922014.1">
    <property type="nucleotide sequence ID" value="NZ_VRTY01000041.1"/>
</dbReference>
<organism evidence="2 3">
    <name type="scientific">Pontibacter qinzhouensis</name>
    <dbReference type="NCBI Taxonomy" id="2603253"/>
    <lineage>
        <taxon>Bacteria</taxon>
        <taxon>Pseudomonadati</taxon>
        <taxon>Bacteroidota</taxon>
        <taxon>Cytophagia</taxon>
        <taxon>Cytophagales</taxon>
        <taxon>Hymenobacteraceae</taxon>
        <taxon>Pontibacter</taxon>
    </lineage>
</organism>
<sequence length="195" mass="22683">MDFTTAITLQNEHALLRPLQLSDMTELAKVALDASIWRYTVTRISTPNEVEQWLQEALLAREKQQRYMFAIVDKVSGQLAGSTAFGNISDRDKRLEIGWTWLGSDFWGTGLNRHCKFLLLSYAFEELQYERVELKTDVRNTRSRKAMLKLGTTEEGVLRSHTLMHDGHRRDTVYYSMLRQEWPIRKATVFADLLP</sequence>
<dbReference type="AlphaFoldDB" id="A0A5C8K8S1"/>
<dbReference type="PANTHER" id="PTHR43610:SF1">
    <property type="entry name" value="N-ACETYLTRANSFERASE DOMAIN-CONTAINING PROTEIN"/>
    <property type="match status" value="1"/>
</dbReference>
<dbReference type="Pfam" id="PF13302">
    <property type="entry name" value="Acetyltransf_3"/>
    <property type="match status" value="1"/>
</dbReference>
<evidence type="ECO:0000313" key="2">
    <source>
        <dbReference type="EMBL" id="TXK45759.1"/>
    </source>
</evidence>